<dbReference type="EC" id="4.6.1.24" evidence="2"/>
<evidence type="ECO:0000256" key="7">
    <source>
        <dbReference type="ARBA" id="ARBA00023239"/>
    </source>
</evidence>
<keyword evidence="3" id="KW-0540">Nuclease</keyword>
<keyword evidence="11" id="KW-1185">Reference proteome</keyword>
<proteinExistence type="inferred from homology"/>
<evidence type="ECO:0000313" key="10">
    <source>
        <dbReference type="EMBL" id="KAL0265008.1"/>
    </source>
</evidence>
<comment type="catalytic activity">
    <reaction evidence="8">
        <text>[RNA] containing guanosine + H2O = an [RNA fragment]-3'-guanosine-3'-phosphate + a 5'-hydroxy-ribonucleotide-3'-[RNA fragment].</text>
        <dbReference type="EC" id="4.6.1.24"/>
    </reaction>
</comment>
<keyword evidence="9" id="KW-0732">Signal</keyword>
<evidence type="ECO:0000256" key="6">
    <source>
        <dbReference type="ARBA" id="ARBA00023157"/>
    </source>
</evidence>
<dbReference type="SUPFAM" id="SSF53933">
    <property type="entry name" value="Microbial ribonucleases"/>
    <property type="match status" value="1"/>
</dbReference>
<evidence type="ECO:0000256" key="5">
    <source>
        <dbReference type="ARBA" id="ARBA00022801"/>
    </source>
</evidence>
<dbReference type="RefSeq" id="XP_066637748.1">
    <property type="nucleotide sequence ID" value="XM_066772469.1"/>
</dbReference>
<dbReference type="PANTHER" id="PTHR42104">
    <property type="entry name" value="EXTRACELLULAR GUANYL-SPECIFIC RIBONUCLEASE RNTA (AFU_ORTHOLOGUE AFUA_4G03230)"/>
    <property type="match status" value="1"/>
</dbReference>
<evidence type="ECO:0000256" key="4">
    <source>
        <dbReference type="ARBA" id="ARBA00022759"/>
    </source>
</evidence>
<name>A0ABR3CVR8_9PEZI</name>
<organism evidence="10 11">
    <name type="scientific">Diplodia seriata</name>
    <dbReference type="NCBI Taxonomy" id="420778"/>
    <lineage>
        <taxon>Eukaryota</taxon>
        <taxon>Fungi</taxon>
        <taxon>Dikarya</taxon>
        <taxon>Ascomycota</taxon>
        <taxon>Pezizomycotina</taxon>
        <taxon>Dothideomycetes</taxon>
        <taxon>Dothideomycetes incertae sedis</taxon>
        <taxon>Botryosphaeriales</taxon>
        <taxon>Botryosphaeriaceae</taxon>
        <taxon>Diplodia</taxon>
    </lineage>
</organism>
<evidence type="ECO:0000313" key="11">
    <source>
        <dbReference type="Proteomes" id="UP001430584"/>
    </source>
</evidence>
<dbReference type="PANTHER" id="PTHR42104:SF1">
    <property type="entry name" value="EXTRACELLULAR GUANYL-SPECIFIC RIBONUCLEASE RNTA (AFU_ORTHOLOGUE AFUA_4G03230)"/>
    <property type="match status" value="1"/>
</dbReference>
<dbReference type="InterPro" id="IPR016191">
    <property type="entry name" value="Ribonuclease/ribotoxin"/>
</dbReference>
<evidence type="ECO:0000256" key="2">
    <source>
        <dbReference type="ARBA" id="ARBA00012549"/>
    </source>
</evidence>
<gene>
    <name evidence="10" type="ORF">SLS55_000964</name>
</gene>
<sequence length="180" mass="19046">MHFTQALLALMVASVGIALPTNVERAPSTTDVEHAPSSTDAVYAPSGHLSGAKRNTTDAVYVEIDKRAPATAVKCEGPNAGSQTFDANAVKSATNAAKKWLGGDGKIKTGGPNGYPHYYGGNNISLPAECKGKKLAEFPLGKDNKTDRVVLAFDGKGWSYCFTMTHRGRSDNEFRICPAA</sequence>
<keyword evidence="6" id="KW-1015">Disulfide bond</keyword>
<reference evidence="10 11" key="1">
    <citation type="submission" date="2024-02" db="EMBL/GenBank/DDBJ databases">
        <title>De novo assembly and annotation of 12 fungi associated with fruit tree decline syndrome in Ontario, Canada.</title>
        <authorList>
            <person name="Sulman M."/>
            <person name="Ellouze W."/>
            <person name="Ilyukhin E."/>
        </authorList>
    </citation>
    <scope>NUCLEOTIDE SEQUENCE [LARGE SCALE GENOMIC DNA]</scope>
    <source>
        <strain evidence="10 11">FDS-637</strain>
    </source>
</reference>
<keyword evidence="7" id="KW-0456">Lyase</keyword>
<evidence type="ECO:0000256" key="1">
    <source>
        <dbReference type="ARBA" id="ARBA00009006"/>
    </source>
</evidence>
<evidence type="ECO:0000256" key="3">
    <source>
        <dbReference type="ARBA" id="ARBA00022722"/>
    </source>
</evidence>
<evidence type="ECO:0000256" key="8">
    <source>
        <dbReference type="ARBA" id="ARBA00034015"/>
    </source>
</evidence>
<feature type="chain" id="PRO_5046420847" description="ribonuclease T1" evidence="9">
    <location>
        <begin position="19"/>
        <end position="180"/>
    </location>
</feature>
<keyword evidence="4" id="KW-0255">Endonuclease</keyword>
<dbReference type="Gene3D" id="3.10.450.30">
    <property type="entry name" value="Microbial ribonucleases"/>
    <property type="match status" value="1"/>
</dbReference>
<evidence type="ECO:0000256" key="9">
    <source>
        <dbReference type="SAM" id="SignalP"/>
    </source>
</evidence>
<accession>A0ABR3CVR8</accession>
<dbReference type="InterPro" id="IPR000026">
    <property type="entry name" value="N1-like"/>
</dbReference>
<comment type="similarity">
    <text evidence="1">Belongs to the ribonuclease N1/T1 family.</text>
</comment>
<dbReference type="GeneID" id="92005049"/>
<keyword evidence="5" id="KW-0378">Hydrolase</keyword>
<dbReference type="Pfam" id="PF00545">
    <property type="entry name" value="Ribonuclease"/>
    <property type="match status" value="1"/>
</dbReference>
<comment type="caution">
    <text evidence="10">The sequence shown here is derived from an EMBL/GenBank/DDBJ whole genome shotgun (WGS) entry which is preliminary data.</text>
</comment>
<feature type="signal peptide" evidence="9">
    <location>
        <begin position="1"/>
        <end position="18"/>
    </location>
</feature>
<dbReference type="Proteomes" id="UP001430584">
    <property type="component" value="Unassembled WGS sequence"/>
</dbReference>
<dbReference type="EMBL" id="JAJVCZ030000001">
    <property type="protein sequence ID" value="KAL0265008.1"/>
    <property type="molecule type" value="Genomic_DNA"/>
</dbReference>
<protein>
    <recommendedName>
        <fullName evidence="2">ribonuclease T1</fullName>
        <ecNumber evidence="2">4.6.1.24</ecNumber>
    </recommendedName>
</protein>